<evidence type="ECO:0000259" key="2">
    <source>
        <dbReference type="SMART" id="SM00047"/>
    </source>
</evidence>
<keyword evidence="4" id="KW-1185">Reference proteome</keyword>
<proteinExistence type="predicted"/>
<dbReference type="Gene3D" id="1.10.530.10">
    <property type="match status" value="1"/>
</dbReference>
<feature type="domain" description="Mannosyl-glycoprotein endo-beta-N-acetylglucosamidase-like" evidence="2">
    <location>
        <begin position="262"/>
        <end position="373"/>
    </location>
</feature>
<organism evidence="3 4">
    <name type="scientific">Cohnella suwonensis</name>
    <dbReference type="NCBI Taxonomy" id="696072"/>
    <lineage>
        <taxon>Bacteria</taxon>
        <taxon>Bacillati</taxon>
        <taxon>Bacillota</taxon>
        <taxon>Bacilli</taxon>
        <taxon>Bacillales</taxon>
        <taxon>Paenibacillaceae</taxon>
        <taxon>Cohnella</taxon>
    </lineage>
</organism>
<accession>A0ABW0M5C2</accession>
<gene>
    <name evidence="3" type="ORF">ACFPPD_26515</name>
</gene>
<dbReference type="Pfam" id="PF01832">
    <property type="entry name" value="Glucosaminidase"/>
    <property type="match status" value="1"/>
</dbReference>
<dbReference type="RefSeq" id="WP_209749835.1">
    <property type="nucleotide sequence ID" value="NZ_JBHSMH010000120.1"/>
</dbReference>
<dbReference type="Pfam" id="PF08239">
    <property type="entry name" value="SH3_3"/>
    <property type="match status" value="1"/>
</dbReference>
<feature type="region of interest" description="Disordered" evidence="1">
    <location>
        <begin position="169"/>
        <end position="209"/>
    </location>
</feature>
<evidence type="ECO:0000313" key="4">
    <source>
        <dbReference type="Proteomes" id="UP001596105"/>
    </source>
</evidence>
<protein>
    <submittedName>
        <fullName evidence="3">Glucosaminidase domain-containing protein</fullName>
    </submittedName>
</protein>
<dbReference type="SMART" id="SM00047">
    <property type="entry name" value="LYZ2"/>
    <property type="match status" value="1"/>
</dbReference>
<dbReference type="EMBL" id="JBHSMH010000120">
    <property type="protein sequence ID" value="MFC5472242.1"/>
    <property type="molecule type" value="Genomic_DNA"/>
</dbReference>
<dbReference type="Gene3D" id="2.30.30.40">
    <property type="entry name" value="SH3 Domains"/>
    <property type="match status" value="1"/>
</dbReference>
<sequence>MCRNSFRASLVYGLGLALIVTLGVRAHPAESAVSAFAAPQYTQPLKSIVAISPSEAALALAVPVPVSVSAPPAPVAPVSEPSPAVALSADVPKNAHDEVQISSVAVSSAPPPNTYVVTAYYLNVRASASPSSEVLKVVKKGTLLEIDAETSHGWLALKGEGFVHGGYAEPVPYSPAREKPEQPPQEGAVAEAARKAMPGANPNDAGTPVHNEALRQFSEQILANKRDSGSAKDEGDVPSQPTSKVETDSGLSVADIAEIFEGTALAGHGLEQTVLEVEEEYGINALFTIAVMKLESGNGSSKIAKKKNNLFGLNAISGDAHNRAFSFETKGDSVRKFGQLLSANYVEKGYTTIEKVARKYCPANAKWSGLVKSIMKKDFQKINAA</sequence>
<feature type="compositionally biased region" description="Basic and acidic residues" evidence="1">
    <location>
        <begin position="224"/>
        <end position="235"/>
    </location>
</feature>
<name>A0ABW0M5C2_9BACL</name>
<feature type="region of interest" description="Disordered" evidence="1">
    <location>
        <begin position="224"/>
        <end position="248"/>
    </location>
</feature>
<reference evidence="4" key="1">
    <citation type="journal article" date="2019" name="Int. J. Syst. Evol. Microbiol.">
        <title>The Global Catalogue of Microorganisms (GCM) 10K type strain sequencing project: providing services to taxonomists for standard genome sequencing and annotation.</title>
        <authorList>
            <consortium name="The Broad Institute Genomics Platform"/>
            <consortium name="The Broad Institute Genome Sequencing Center for Infectious Disease"/>
            <person name="Wu L."/>
            <person name="Ma J."/>
        </authorList>
    </citation>
    <scope>NUCLEOTIDE SEQUENCE [LARGE SCALE GENOMIC DNA]</scope>
    <source>
        <strain evidence="4">CCUG 57113</strain>
    </source>
</reference>
<evidence type="ECO:0000256" key="1">
    <source>
        <dbReference type="SAM" id="MobiDB-lite"/>
    </source>
</evidence>
<dbReference type="Proteomes" id="UP001596105">
    <property type="component" value="Unassembled WGS sequence"/>
</dbReference>
<dbReference type="InterPro" id="IPR002901">
    <property type="entry name" value="MGlyc_endo_b_GlcNAc-like_dom"/>
</dbReference>
<evidence type="ECO:0000313" key="3">
    <source>
        <dbReference type="EMBL" id="MFC5472242.1"/>
    </source>
</evidence>
<dbReference type="InterPro" id="IPR003646">
    <property type="entry name" value="SH3-like_bac-type"/>
</dbReference>
<comment type="caution">
    <text evidence="3">The sequence shown here is derived from an EMBL/GenBank/DDBJ whole genome shotgun (WGS) entry which is preliminary data.</text>
</comment>